<dbReference type="AlphaFoldDB" id="A0A367FPT3"/>
<evidence type="ECO:0000259" key="1">
    <source>
        <dbReference type="SMART" id="SM00849"/>
    </source>
</evidence>
<sequence length="236" mass="24997">MEITRLRPDLFMLEPEFGQAYLWRDAGSLTLVDTGRAGSGEDIARAIGELGFARGDLTRVVLTHFHEDHTGSAAEIRVWGGVTVMAHRVEAPVIRGDVPGPPPVYASDWERGLHAQVAADLPPAPPCPVDHELEDGEVIDFGGGAHVIFTPGHTHGSIAIHLPEAGVLFTGDTVAHHEGQVILGVFNHDRAETIRSFQTLATLRTTLACVGHGPPITGDVAKTLTATAASFTSASS</sequence>
<dbReference type="PANTHER" id="PTHR42951">
    <property type="entry name" value="METALLO-BETA-LACTAMASE DOMAIN-CONTAINING"/>
    <property type="match status" value="1"/>
</dbReference>
<dbReference type="CDD" id="cd07721">
    <property type="entry name" value="yflN-like_MBL-fold"/>
    <property type="match status" value="1"/>
</dbReference>
<keyword evidence="2" id="KW-0378">Hydrolase</keyword>
<organism evidence="2 3">
    <name type="scientific">Sphaerisporangium album</name>
    <dbReference type="NCBI Taxonomy" id="509200"/>
    <lineage>
        <taxon>Bacteria</taxon>
        <taxon>Bacillati</taxon>
        <taxon>Actinomycetota</taxon>
        <taxon>Actinomycetes</taxon>
        <taxon>Streptosporangiales</taxon>
        <taxon>Streptosporangiaceae</taxon>
        <taxon>Sphaerisporangium</taxon>
    </lineage>
</organism>
<evidence type="ECO:0000313" key="2">
    <source>
        <dbReference type="EMBL" id="RCG32398.1"/>
    </source>
</evidence>
<dbReference type="Proteomes" id="UP000253094">
    <property type="component" value="Unassembled WGS sequence"/>
</dbReference>
<dbReference type="EMBL" id="QOIL01000003">
    <property type="protein sequence ID" value="RCG32398.1"/>
    <property type="molecule type" value="Genomic_DNA"/>
</dbReference>
<evidence type="ECO:0000313" key="3">
    <source>
        <dbReference type="Proteomes" id="UP000253094"/>
    </source>
</evidence>
<comment type="caution">
    <text evidence="2">The sequence shown here is derived from an EMBL/GenBank/DDBJ whole genome shotgun (WGS) entry which is preliminary data.</text>
</comment>
<protein>
    <submittedName>
        <fullName evidence="2">MBL fold metallo-hydrolase</fullName>
    </submittedName>
</protein>
<proteinExistence type="predicted"/>
<reference evidence="2 3" key="1">
    <citation type="submission" date="2018-06" db="EMBL/GenBank/DDBJ databases">
        <title>Sphaerisporangium craniellae sp. nov., isolated from a marine sponge in the South China Sea.</title>
        <authorList>
            <person name="Li L."/>
        </authorList>
    </citation>
    <scope>NUCLEOTIDE SEQUENCE [LARGE SCALE GENOMIC DNA]</scope>
    <source>
        <strain evidence="2 3">CCTCC AA 208026</strain>
    </source>
</reference>
<dbReference type="OrthoDB" id="2971563at2"/>
<gene>
    <name evidence="2" type="ORF">DQ384_06095</name>
</gene>
<dbReference type="Pfam" id="PF00753">
    <property type="entry name" value="Lactamase_B"/>
    <property type="match status" value="1"/>
</dbReference>
<dbReference type="InterPro" id="IPR050855">
    <property type="entry name" value="NDM-1-like"/>
</dbReference>
<dbReference type="InterPro" id="IPR036866">
    <property type="entry name" value="RibonucZ/Hydroxyglut_hydro"/>
</dbReference>
<dbReference type="SUPFAM" id="SSF56281">
    <property type="entry name" value="Metallo-hydrolase/oxidoreductase"/>
    <property type="match status" value="1"/>
</dbReference>
<accession>A0A367FPT3</accession>
<dbReference type="PANTHER" id="PTHR42951:SF17">
    <property type="entry name" value="METALLO-BETA-LACTAMASE DOMAIN-CONTAINING PROTEIN"/>
    <property type="match status" value="1"/>
</dbReference>
<dbReference type="InterPro" id="IPR001279">
    <property type="entry name" value="Metallo-B-lactamas"/>
</dbReference>
<keyword evidence="3" id="KW-1185">Reference proteome</keyword>
<dbReference type="Gene3D" id="3.60.15.10">
    <property type="entry name" value="Ribonuclease Z/Hydroxyacylglutathione hydrolase-like"/>
    <property type="match status" value="1"/>
</dbReference>
<name>A0A367FPT3_9ACTN</name>
<dbReference type="SMART" id="SM00849">
    <property type="entry name" value="Lactamase_B"/>
    <property type="match status" value="1"/>
</dbReference>
<dbReference type="GO" id="GO:0016787">
    <property type="term" value="F:hydrolase activity"/>
    <property type="evidence" value="ECO:0007669"/>
    <property type="project" value="UniProtKB-KW"/>
</dbReference>
<feature type="domain" description="Metallo-beta-lactamase" evidence="1">
    <location>
        <begin position="17"/>
        <end position="212"/>
    </location>
</feature>
<dbReference type="RefSeq" id="WP_114027707.1">
    <property type="nucleotide sequence ID" value="NZ_QOIL01000003.1"/>
</dbReference>